<dbReference type="Proteomes" id="UP000424527">
    <property type="component" value="Unassembled WGS sequence"/>
</dbReference>
<keyword evidence="1" id="KW-0040">ANK repeat</keyword>
<dbReference type="GO" id="GO:0005634">
    <property type="term" value="C:nucleus"/>
    <property type="evidence" value="ECO:0007669"/>
    <property type="project" value="TreeGrafter"/>
</dbReference>
<feature type="region of interest" description="Disordered" evidence="2">
    <location>
        <begin position="1"/>
        <end position="24"/>
    </location>
</feature>
<reference evidence="3 4" key="1">
    <citation type="submission" date="2019-07" db="EMBL/GenBank/DDBJ databases">
        <title>Chromosome genome assembly for large yellow croaker.</title>
        <authorList>
            <person name="Xiao S."/>
        </authorList>
    </citation>
    <scope>NUCLEOTIDE SEQUENCE [LARGE SCALE GENOMIC DNA]</scope>
    <source>
        <strain evidence="3">JMULYC20181020</strain>
        <tissue evidence="3">Muscle</tissue>
    </source>
</reference>
<gene>
    <name evidence="3" type="ORF">D5F01_LYC24632</name>
</gene>
<evidence type="ECO:0000256" key="1">
    <source>
        <dbReference type="PROSITE-ProRule" id="PRU00023"/>
    </source>
</evidence>
<organism evidence="3 4">
    <name type="scientific">Larimichthys crocea</name>
    <name type="common">Large yellow croaker</name>
    <name type="synonym">Pseudosciaena crocea</name>
    <dbReference type="NCBI Taxonomy" id="215358"/>
    <lineage>
        <taxon>Eukaryota</taxon>
        <taxon>Metazoa</taxon>
        <taxon>Chordata</taxon>
        <taxon>Craniata</taxon>
        <taxon>Vertebrata</taxon>
        <taxon>Euteleostomi</taxon>
        <taxon>Actinopterygii</taxon>
        <taxon>Neopterygii</taxon>
        <taxon>Teleostei</taxon>
        <taxon>Neoteleostei</taxon>
        <taxon>Acanthomorphata</taxon>
        <taxon>Eupercaria</taxon>
        <taxon>Sciaenidae</taxon>
        <taxon>Larimichthys</taxon>
    </lineage>
</organism>
<feature type="repeat" description="ANK" evidence="1">
    <location>
        <begin position="48"/>
        <end position="80"/>
    </location>
</feature>
<sequence length="495" mass="54518">MERSEKREKGMLSREQEEEENEEVLVVSLRQEDQEELEVSETEDEKDQVPTPLITACCKSMTEVVQRLLRTGADMTLCNSSQQTALHVSPPELQGKVLGWMSRPHLPPQAQLLQAAWQGDLYSLQNLLAQTDGLDVNVPNSDGVTAVMLAVRDIDLFEGIDAPLPWEHRPVEVVKELLGLSADLRVRDHSGCSAPHHAANINSPLKEEIIHMMVEALSHTDAASMTLLALDKYSCEDLDSEFGDSDVELDLESLYPNQSTAASPTHQPTQQHSFLLYSHTGEVLDSPGYPLPSDHHKELSQDKGIPLCFQNAMETLRDIRQAYQDTGRGSRGGLSLPSLNDNSRRWSHLDLHPSPLSGLLSTRTTCLPVPPSHRQRTRSVVAASPSSPGLLSVVESSQLSQSAPSIMEPLLCSNTMIQARAHVQSPLTWSFASYASQNTQVVGATRQKAQEYCGSISTKTPCSPEAHQPEPPLLQDPAEEREAFLGEPTHRPADH</sequence>
<evidence type="ECO:0000256" key="2">
    <source>
        <dbReference type="SAM" id="MobiDB-lite"/>
    </source>
</evidence>
<feature type="compositionally biased region" description="Basic and acidic residues" evidence="2">
    <location>
        <begin position="1"/>
        <end position="15"/>
    </location>
</feature>
<feature type="compositionally biased region" description="Basic and acidic residues" evidence="2">
    <location>
        <begin position="478"/>
        <end position="495"/>
    </location>
</feature>
<dbReference type="PANTHER" id="PTHR24183">
    <property type="entry name" value="FIBRONECTIN TYPE 3 AND ANKYRIN REPEAT DOMAINS PROTEIN 1"/>
    <property type="match status" value="1"/>
</dbReference>
<comment type="caution">
    <text evidence="3">The sequence shown here is derived from an EMBL/GenBank/DDBJ whole genome shotgun (WGS) entry which is preliminary data.</text>
</comment>
<name>A0A6G0HEH1_LARCR</name>
<dbReference type="Pfam" id="PF00023">
    <property type="entry name" value="Ank"/>
    <property type="match status" value="1"/>
</dbReference>
<evidence type="ECO:0000313" key="3">
    <source>
        <dbReference type="EMBL" id="KAE8277436.1"/>
    </source>
</evidence>
<evidence type="ECO:0000313" key="4">
    <source>
        <dbReference type="Proteomes" id="UP000424527"/>
    </source>
</evidence>
<feature type="region of interest" description="Disordered" evidence="2">
    <location>
        <begin position="456"/>
        <end position="495"/>
    </location>
</feature>
<protein>
    <submittedName>
        <fullName evidence="3">Uncharacterized protein</fullName>
    </submittedName>
</protein>
<dbReference type="PROSITE" id="PS50088">
    <property type="entry name" value="ANK_REPEAT"/>
    <property type="match status" value="1"/>
</dbReference>
<keyword evidence="4" id="KW-1185">Reference proteome</keyword>
<accession>A0A6G0HEH1</accession>
<dbReference type="AlphaFoldDB" id="A0A6G0HEH1"/>
<dbReference type="Gene3D" id="1.25.40.20">
    <property type="entry name" value="Ankyrin repeat-containing domain"/>
    <property type="match status" value="2"/>
</dbReference>
<dbReference type="SUPFAM" id="SSF48403">
    <property type="entry name" value="Ankyrin repeat"/>
    <property type="match status" value="1"/>
</dbReference>
<dbReference type="InterPro" id="IPR036770">
    <property type="entry name" value="Ankyrin_rpt-contain_sf"/>
</dbReference>
<dbReference type="GO" id="GO:0042981">
    <property type="term" value="P:regulation of apoptotic process"/>
    <property type="evidence" value="ECO:0007669"/>
    <property type="project" value="TreeGrafter"/>
</dbReference>
<dbReference type="InterPro" id="IPR002110">
    <property type="entry name" value="Ankyrin_rpt"/>
</dbReference>
<proteinExistence type="predicted"/>
<dbReference type="EMBL" id="REGW02000650">
    <property type="protein sequence ID" value="KAE8277436.1"/>
    <property type="molecule type" value="Genomic_DNA"/>
</dbReference>
<dbReference type="PANTHER" id="PTHR24183:SF1">
    <property type="entry name" value="FIBRONECTIN TYPE 3 AND ANKYRIN REPEAT DOMAINS PROTEIN 1"/>
    <property type="match status" value="1"/>
</dbReference>